<name>B0TD10_HELMI</name>
<dbReference type="Gene3D" id="1.10.443.10">
    <property type="entry name" value="Intergrase catalytic core"/>
    <property type="match status" value="1"/>
</dbReference>
<dbReference type="EMBL" id="CP000930">
    <property type="protein sequence ID" value="ABZ83214.1"/>
    <property type="molecule type" value="Genomic_DNA"/>
</dbReference>
<dbReference type="RefSeq" id="WP_012281344.1">
    <property type="nucleotide sequence ID" value="NC_010337.2"/>
</dbReference>
<keyword evidence="7" id="KW-1185">Reference proteome</keyword>
<dbReference type="PROSITE" id="PS51898">
    <property type="entry name" value="TYR_RECOMBINASE"/>
    <property type="match status" value="1"/>
</dbReference>
<dbReference type="InterPro" id="IPR013762">
    <property type="entry name" value="Integrase-like_cat_sf"/>
</dbReference>
<comment type="similarity">
    <text evidence="1">Belongs to the 'phage' integrase family.</text>
</comment>
<accession>B0TD10</accession>
<dbReference type="InterPro" id="IPR002104">
    <property type="entry name" value="Integrase_catalytic"/>
</dbReference>
<dbReference type="KEGG" id="hmo:HM1_2952"/>
<dbReference type="Proteomes" id="UP000008550">
    <property type="component" value="Chromosome"/>
</dbReference>
<evidence type="ECO:0000313" key="5">
    <source>
        <dbReference type="EMBL" id="ABZ83214.1"/>
    </source>
</evidence>
<evidence type="ECO:0000256" key="2">
    <source>
        <dbReference type="ARBA" id="ARBA00023125"/>
    </source>
</evidence>
<protein>
    <submittedName>
        <fullName evidence="6">Phage integrase</fullName>
    </submittedName>
</protein>
<dbReference type="AlphaFoldDB" id="B0TD10"/>
<evidence type="ECO:0000313" key="6">
    <source>
        <dbReference type="EMBL" id="ABZ85461.1"/>
    </source>
</evidence>
<evidence type="ECO:0000256" key="3">
    <source>
        <dbReference type="ARBA" id="ARBA00023172"/>
    </source>
</evidence>
<dbReference type="GO" id="GO:0006310">
    <property type="term" value="P:DNA recombination"/>
    <property type="evidence" value="ECO:0007669"/>
    <property type="project" value="UniProtKB-KW"/>
</dbReference>
<evidence type="ECO:0000313" key="7">
    <source>
        <dbReference type="Proteomes" id="UP000008550"/>
    </source>
</evidence>
<dbReference type="eggNOG" id="COG4974">
    <property type="taxonomic scope" value="Bacteria"/>
</dbReference>
<dbReference type="PANTHER" id="PTHR30349:SF41">
    <property type="entry name" value="INTEGRASE_RECOMBINASE PROTEIN MJ0367-RELATED"/>
    <property type="match status" value="1"/>
</dbReference>
<dbReference type="EMBL" id="CP000930">
    <property type="protein sequence ID" value="ABZ85461.1"/>
    <property type="molecule type" value="Genomic_DNA"/>
</dbReference>
<dbReference type="InterPro" id="IPR050090">
    <property type="entry name" value="Tyrosine_recombinase_XerCD"/>
</dbReference>
<organism evidence="6 7">
    <name type="scientific">Heliobacterium modesticaldum (strain ATCC 51547 / Ice1)</name>
    <dbReference type="NCBI Taxonomy" id="498761"/>
    <lineage>
        <taxon>Bacteria</taxon>
        <taxon>Bacillati</taxon>
        <taxon>Bacillota</taxon>
        <taxon>Clostridia</taxon>
        <taxon>Eubacteriales</taxon>
        <taxon>Heliobacteriaceae</taxon>
        <taxon>Heliomicrobium</taxon>
    </lineage>
</organism>
<dbReference type="SUPFAM" id="SSF56349">
    <property type="entry name" value="DNA breaking-rejoining enzymes"/>
    <property type="match status" value="1"/>
</dbReference>
<dbReference type="STRING" id="498761.HM1_0609"/>
<evidence type="ECO:0000256" key="1">
    <source>
        <dbReference type="ARBA" id="ARBA00008857"/>
    </source>
</evidence>
<dbReference type="HOGENOM" id="CLU_027562_10_1_9"/>
<dbReference type="Pfam" id="PF00589">
    <property type="entry name" value="Phage_integrase"/>
    <property type="match status" value="1"/>
</dbReference>
<dbReference type="InterPro" id="IPR011010">
    <property type="entry name" value="DNA_brk_join_enz"/>
</dbReference>
<feature type="domain" description="Tyr recombinase" evidence="4">
    <location>
        <begin position="109"/>
        <end position="310"/>
    </location>
</feature>
<dbReference type="GO" id="GO:0003677">
    <property type="term" value="F:DNA binding"/>
    <property type="evidence" value="ECO:0007669"/>
    <property type="project" value="UniProtKB-KW"/>
</dbReference>
<proteinExistence type="inferred from homology"/>
<dbReference type="PANTHER" id="PTHR30349">
    <property type="entry name" value="PHAGE INTEGRASE-RELATED"/>
    <property type="match status" value="1"/>
</dbReference>
<sequence length="328" mass="36997">MKPCKTSLQSPFAAHIEAFISQKRALGYRYGAEEHQLRRFDVFCVEQKITEPTLTKELTEQWIEKRAGEAAKSQHLRCSAIRQFALFLSSCGLAAYVLPVRKNTVSQSYAPYIFSAEELKAIFHAADQMTPCTVSPFIHEVMPMILRLLYGCGLRSAEACHLKKCDVSLDDGVLTILNAKNEKDRLVPMSDSLADRCRAYSERMELLCPDTAYFFPNKYGGCVEPFTIYPWFRRFLFEAGISHHGRGKGPRVHDLRHTFAVHSLRKMAGDGMDLYCALPALSMYLGHENISATEKYLRMTAAVHPEILGQLQCVYGNMLPAADLEVAQ</sequence>
<reference evidence="6 7" key="1">
    <citation type="journal article" date="2008" name="J. Bacteriol.">
        <title>The genome of Heliobacterium modesticaldum, a phototrophic representative of the Firmicutes containing the simplest photosynthetic apparatus.</title>
        <authorList>
            <person name="Sattley W.M."/>
            <person name="Madigan M.T."/>
            <person name="Swingley W.D."/>
            <person name="Cheung P.C."/>
            <person name="Clocksin K.M."/>
            <person name="Conrad A.L."/>
            <person name="Dejesa L.C."/>
            <person name="Honchak B.M."/>
            <person name="Jung D.O."/>
            <person name="Karbach L.E."/>
            <person name="Kurdoglu A."/>
            <person name="Lahiri S."/>
            <person name="Mastrian S.D."/>
            <person name="Page L.E."/>
            <person name="Taylor H.L."/>
            <person name="Wang Z.T."/>
            <person name="Raymond J."/>
            <person name="Chen M."/>
            <person name="Blankenship R.E."/>
            <person name="Touchman J.W."/>
        </authorList>
    </citation>
    <scope>NUCLEOTIDE SEQUENCE [LARGE SCALE GENOMIC DNA]</scope>
    <source>
        <strain evidence="7">ATCC 51547 / Ice1</strain>
        <strain evidence="6">Ice1</strain>
    </source>
</reference>
<keyword evidence="3" id="KW-0233">DNA recombination</keyword>
<dbReference type="GO" id="GO:0015074">
    <property type="term" value="P:DNA integration"/>
    <property type="evidence" value="ECO:0007669"/>
    <property type="project" value="InterPro"/>
</dbReference>
<dbReference type="KEGG" id="hmo:HM1_0609"/>
<evidence type="ECO:0000259" key="4">
    <source>
        <dbReference type="PROSITE" id="PS51898"/>
    </source>
</evidence>
<gene>
    <name evidence="5" type="ORF">HM1_0609</name>
    <name evidence="6" type="ORF">HM1_2952</name>
</gene>
<keyword evidence="2" id="KW-0238">DNA-binding</keyword>